<dbReference type="InterPro" id="IPR013078">
    <property type="entry name" value="His_Pase_superF_clade-1"/>
</dbReference>
<reference evidence="1" key="1">
    <citation type="journal article" date="2020" name="mSystems">
        <title>Genome- and Community-Level Interaction Insights into Carbon Utilization and Element Cycling Functions of Hydrothermarchaeota in Hydrothermal Sediment.</title>
        <authorList>
            <person name="Zhou Z."/>
            <person name="Liu Y."/>
            <person name="Xu W."/>
            <person name="Pan J."/>
            <person name="Luo Z.H."/>
            <person name="Li M."/>
        </authorList>
    </citation>
    <scope>NUCLEOTIDE SEQUENCE [LARGE SCALE GENOMIC DNA]</scope>
    <source>
        <strain evidence="1">HyVt-493</strain>
    </source>
</reference>
<sequence length="185" mass="21124">MKITLLRHGKPDFKIPKRTSSKEIVDLVKNYDKAGIASDSLPPPSSIEMANNVNIIICSHLPRSLESAQKLTQQPIYLSDALFREANLPSSNGSFPKLPATLWLIIYRFLWLLGYAKNAESIVITRQRARQATEKLIELVQQHQHILLVGHGVFNYLIAKELTKTGWKSSKKSPRKHWEYTSYEI</sequence>
<dbReference type="Pfam" id="PF00300">
    <property type="entry name" value="His_Phos_1"/>
    <property type="match status" value="1"/>
</dbReference>
<comment type="caution">
    <text evidence="1">The sequence shown here is derived from an EMBL/GenBank/DDBJ whole genome shotgun (WGS) entry which is preliminary data.</text>
</comment>
<protein>
    <submittedName>
        <fullName evidence="1">Histidine phosphatase family protein</fullName>
    </submittedName>
</protein>
<name>A0A7V2T1V1_LEUMU</name>
<proteinExistence type="predicted"/>
<dbReference type="EMBL" id="DRMS01000475">
    <property type="protein sequence ID" value="HFC93630.1"/>
    <property type="molecule type" value="Genomic_DNA"/>
</dbReference>
<organism evidence="1">
    <name type="scientific">Leucothrix mucor</name>
    <dbReference type="NCBI Taxonomy" id="45248"/>
    <lineage>
        <taxon>Bacteria</taxon>
        <taxon>Pseudomonadati</taxon>
        <taxon>Pseudomonadota</taxon>
        <taxon>Gammaproteobacteria</taxon>
        <taxon>Thiotrichales</taxon>
        <taxon>Thiotrichaceae</taxon>
        <taxon>Leucothrix</taxon>
    </lineage>
</organism>
<dbReference type="Gene3D" id="3.40.50.1240">
    <property type="entry name" value="Phosphoglycerate mutase-like"/>
    <property type="match status" value="1"/>
</dbReference>
<evidence type="ECO:0000313" key="1">
    <source>
        <dbReference type="EMBL" id="HFC93630.1"/>
    </source>
</evidence>
<dbReference type="Proteomes" id="UP000885750">
    <property type="component" value="Unassembled WGS sequence"/>
</dbReference>
<dbReference type="SUPFAM" id="SSF53254">
    <property type="entry name" value="Phosphoglycerate mutase-like"/>
    <property type="match status" value="1"/>
</dbReference>
<dbReference type="InterPro" id="IPR029033">
    <property type="entry name" value="His_PPase_superfam"/>
</dbReference>
<accession>A0A7V2T1V1</accession>
<dbReference type="AlphaFoldDB" id="A0A7V2T1V1"/>
<gene>
    <name evidence="1" type="ORF">ENJ51_12550</name>
</gene>